<sequence>MSKLYRSHYNRTVAGVLGGLSDYTKIDASFLRILFVLGVFFGFGVLLFVYMIWIIIVPSEKDVERK</sequence>
<dbReference type="GO" id="GO:0005886">
    <property type="term" value="C:plasma membrane"/>
    <property type="evidence" value="ECO:0007669"/>
    <property type="project" value="UniProtKB-SubCell"/>
</dbReference>
<proteinExistence type="predicted"/>
<dbReference type="STRING" id="574376.BAMA_00725"/>
<evidence type="ECO:0000256" key="5">
    <source>
        <dbReference type="ARBA" id="ARBA00023136"/>
    </source>
</evidence>
<dbReference type="PANTHER" id="PTHR33885:SF3">
    <property type="entry name" value="PHAGE SHOCK PROTEIN C"/>
    <property type="match status" value="1"/>
</dbReference>
<evidence type="ECO:0000256" key="6">
    <source>
        <dbReference type="SAM" id="Phobius"/>
    </source>
</evidence>
<feature type="transmembrane region" description="Helical" evidence="6">
    <location>
        <begin position="33"/>
        <end position="56"/>
    </location>
</feature>
<dbReference type="eggNOG" id="COG1983">
    <property type="taxonomic scope" value="Bacteria"/>
</dbReference>
<dbReference type="PANTHER" id="PTHR33885">
    <property type="entry name" value="PHAGE SHOCK PROTEIN C"/>
    <property type="match status" value="1"/>
</dbReference>
<comment type="caution">
    <text evidence="8">The sequence shown here is derived from an EMBL/GenBank/DDBJ whole genome shotgun (WGS) entry which is preliminary data.</text>
</comment>
<dbReference type="OrthoDB" id="9815286at2"/>
<keyword evidence="9" id="KW-1185">Reference proteome</keyword>
<keyword evidence="5 6" id="KW-0472">Membrane</keyword>
<reference evidence="8 9" key="1">
    <citation type="submission" date="2014-06" db="EMBL/GenBank/DDBJ databases">
        <title>Draft genome sequence of Bacillus manliponensis JCM 15802 (MCCC 1A00708).</title>
        <authorList>
            <person name="Lai Q."/>
            <person name="Liu Y."/>
            <person name="Shao Z."/>
        </authorList>
    </citation>
    <scope>NUCLEOTIDE SEQUENCE [LARGE SCALE GENOMIC DNA]</scope>
    <source>
        <strain evidence="8 9">JCM 15802</strain>
    </source>
</reference>
<protein>
    <submittedName>
        <fullName evidence="8">Membrane protein</fullName>
    </submittedName>
</protein>
<feature type="domain" description="Phage shock protein PspC N-terminal" evidence="7">
    <location>
        <begin position="3"/>
        <end position="60"/>
    </location>
</feature>
<evidence type="ECO:0000259" key="7">
    <source>
        <dbReference type="Pfam" id="PF04024"/>
    </source>
</evidence>
<gene>
    <name evidence="8" type="ORF">BAMA_00725</name>
</gene>
<evidence type="ECO:0000256" key="3">
    <source>
        <dbReference type="ARBA" id="ARBA00022692"/>
    </source>
</evidence>
<dbReference type="InterPro" id="IPR052027">
    <property type="entry name" value="PspC"/>
</dbReference>
<dbReference type="AlphaFoldDB" id="A0A073K4D5"/>
<dbReference type="Proteomes" id="UP000027822">
    <property type="component" value="Unassembled WGS sequence"/>
</dbReference>
<dbReference type="RefSeq" id="WP_034635062.1">
    <property type="nucleotide sequence ID" value="NZ_CBCSJC010000002.1"/>
</dbReference>
<dbReference type="InterPro" id="IPR007168">
    <property type="entry name" value="Phageshock_PspC_N"/>
</dbReference>
<evidence type="ECO:0000313" key="8">
    <source>
        <dbReference type="EMBL" id="KEK21327.1"/>
    </source>
</evidence>
<dbReference type="EMBL" id="JOTN01000001">
    <property type="protein sequence ID" value="KEK21327.1"/>
    <property type="molecule type" value="Genomic_DNA"/>
</dbReference>
<keyword evidence="4 6" id="KW-1133">Transmembrane helix</keyword>
<name>A0A073K4D5_9BACI</name>
<keyword evidence="3 6" id="KW-0812">Transmembrane</keyword>
<evidence type="ECO:0000256" key="1">
    <source>
        <dbReference type="ARBA" id="ARBA00004162"/>
    </source>
</evidence>
<dbReference type="Pfam" id="PF04024">
    <property type="entry name" value="PspC"/>
    <property type="match status" value="1"/>
</dbReference>
<evidence type="ECO:0000313" key="9">
    <source>
        <dbReference type="Proteomes" id="UP000027822"/>
    </source>
</evidence>
<keyword evidence="2" id="KW-1003">Cell membrane</keyword>
<evidence type="ECO:0000256" key="2">
    <source>
        <dbReference type="ARBA" id="ARBA00022475"/>
    </source>
</evidence>
<comment type="subcellular location">
    <subcellularLocation>
        <location evidence="1">Cell membrane</location>
        <topology evidence="1">Single-pass membrane protein</topology>
    </subcellularLocation>
</comment>
<accession>A0A073K4D5</accession>
<organism evidence="8 9">
    <name type="scientific">Bacillus manliponensis</name>
    <dbReference type="NCBI Taxonomy" id="574376"/>
    <lineage>
        <taxon>Bacteria</taxon>
        <taxon>Bacillati</taxon>
        <taxon>Bacillota</taxon>
        <taxon>Bacilli</taxon>
        <taxon>Bacillales</taxon>
        <taxon>Bacillaceae</taxon>
        <taxon>Bacillus</taxon>
        <taxon>Bacillus cereus group</taxon>
    </lineage>
</organism>
<evidence type="ECO:0000256" key="4">
    <source>
        <dbReference type="ARBA" id="ARBA00022989"/>
    </source>
</evidence>